<feature type="domain" description="N-acetyltransferase" evidence="3">
    <location>
        <begin position="3"/>
        <end position="151"/>
    </location>
</feature>
<evidence type="ECO:0000313" key="4">
    <source>
        <dbReference type="EMBL" id="QLG43855.1"/>
    </source>
</evidence>
<reference evidence="4 5" key="1">
    <citation type="journal article" date="2006" name="Int. J. Syst. Evol. Microbiol.">
        <title>Costertonia aggregata gen. nov., sp. nov., a mesophilic marine bacterium of the family Flavobacteriaceae, isolated from a mature biofilm.</title>
        <authorList>
            <person name="Kwon K.K."/>
            <person name="Lee Y.K."/>
            <person name="Lee H.K."/>
        </authorList>
    </citation>
    <scope>NUCLEOTIDE SEQUENCE [LARGE SCALE GENOMIC DNA]</scope>
    <source>
        <strain evidence="4 5">KCCM 42265</strain>
    </source>
</reference>
<dbReference type="KEGG" id="cagg:HYG79_00305"/>
<accession>A0A7H9AKP3</accession>
<dbReference type="SUPFAM" id="SSF55729">
    <property type="entry name" value="Acyl-CoA N-acyltransferases (Nat)"/>
    <property type="match status" value="1"/>
</dbReference>
<dbReference type="InterPro" id="IPR000182">
    <property type="entry name" value="GNAT_dom"/>
</dbReference>
<dbReference type="GO" id="GO:0016747">
    <property type="term" value="F:acyltransferase activity, transferring groups other than amino-acyl groups"/>
    <property type="evidence" value="ECO:0007669"/>
    <property type="project" value="InterPro"/>
</dbReference>
<dbReference type="InterPro" id="IPR016181">
    <property type="entry name" value="Acyl_CoA_acyltransferase"/>
</dbReference>
<dbReference type="EMBL" id="CP058595">
    <property type="protein sequence ID" value="QLG43855.1"/>
    <property type="molecule type" value="Genomic_DNA"/>
</dbReference>
<dbReference type="RefSeq" id="WP_179240192.1">
    <property type="nucleotide sequence ID" value="NZ_CP058595.1"/>
</dbReference>
<dbReference type="AlphaFoldDB" id="A0A7H9AKP3"/>
<name>A0A7H9AKP3_9FLAO</name>
<dbReference type="Gene3D" id="3.40.630.30">
    <property type="match status" value="1"/>
</dbReference>
<evidence type="ECO:0000256" key="2">
    <source>
        <dbReference type="ARBA" id="ARBA00023315"/>
    </source>
</evidence>
<dbReference type="PANTHER" id="PTHR43877:SF2">
    <property type="entry name" value="AMINOALKYLPHOSPHONATE N-ACETYLTRANSFERASE-RELATED"/>
    <property type="match status" value="1"/>
</dbReference>
<protein>
    <submittedName>
        <fullName evidence="4">GNAT family N-acetyltransferase</fullName>
    </submittedName>
</protein>
<dbReference type="InterPro" id="IPR050832">
    <property type="entry name" value="Bact_Acetyltransf"/>
</dbReference>
<gene>
    <name evidence="4" type="ORF">HYG79_00305</name>
</gene>
<evidence type="ECO:0000256" key="1">
    <source>
        <dbReference type="ARBA" id="ARBA00022679"/>
    </source>
</evidence>
<dbReference type="PROSITE" id="PS51186">
    <property type="entry name" value="GNAT"/>
    <property type="match status" value="1"/>
</dbReference>
<keyword evidence="1 4" id="KW-0808">Transferase</keyword>
<keyword evidence="2" id="KW-0012">Acyltransferase</keyword>
<organism evidence="4 5">
    <name type="scientific">Costertonia aggregata</name>
    <dbReference type="NCBI Taxonomy" id="343403"/>
    <lineage>
        <taxon>Bacteria</taxon>
        <taxon>Pseudomonadati</taxon>
        <taxon>Bacteroidota</taxon>
        <taxon>Flavobacteriia</taxon>
        <taxon>Flavobacteriales</taxon>
        <taxon>Flavobacteriaceae</taxon>
        <taxon>Costertonia</taxon>
    </lineage>
</organism>
<dbReference type="PANTHER" id="PTHR43877">
    <property type="entry name" value="AMINOALKYLPHOSPHONATE N-ACETYLTRANSFERASE-RELATED-RELATED"/>
    <property type="match status" value="1"/>
</dbReference>
<proteinExistence type="predicted"/>
<dbReference type="CDD" id="cd04301">
    <property type="entry name" value="NAT_SF"/>
    <property type="match status" value="1"/>
</dbReference>
<keyword evidence="5" id="KW-1185">Reference proteome</keyword>
<evidence type="ECO:0000259" key="3">
    <source>
        <dbReference type="PROSITE" id="PS51186"/>
    </source>
</evidence>
<sequence length="151" mass="17031">MLSLIRTTNTNRDFIKLVVQLDTDLAQRDGEDHGFYDQFNGIEGLNHTIVAYQNKKPIGCGALKQFDGDTVEIKRMYTVPKARGKGLATSILQALEVWAKELGYTHCILETGKKQPEALALYRKSSYHIIPNYGQYSGIENSICFQKCINN</sequence>
<evidence type="ECO:0000313" key="5">
    <source>
        <dbReference type="Proteomes" id="UP000509302"/>
    </source>
</evidence>
<dbReference type="Proteomes" id="UP000509302">
    <property type="component" value="Chromosome"/>
</dbReference>
<dbReference type="Pfam" id="PF00583">
    <property type="entry name" value="Acetyltransf_1"/>
    <property type="match status" value="1"/>
</dbReference>